<proteinExistence type="predicted"/>
<gene>
    <name evidence="2" type="ORF">DFR76_103469</name>
</gene>
<dbReference type="PANTHER" id="PTHR43130:SF2">
    <property type="entry name" value="DJ-1_PFPI DOMAIN-CONTAINING PROTEIN"/>
    <property type="match status" value="1"/>
</dbReference>
<dbReference type="Proteomes" id="UP000254869">
    <property type="component" value="Unassembled WGS sequence"/>
</dbReference>
<dbReference type="Gene3D" id="3.40.50.880">
    <property type="match status" value="1"/>
</dbReference>
<organism evidence="2 3">
    <name type="scientific">Nocardia pseudobrasiliensis</name>
    <dbReference type="NCBI Taxonomy" id="45979"/>
    <lineage>
        <taxon>Bacteria</taxon>
        <taxon>Bacillati</taxon>
        <taxon>Actinomycetota</taxon>
        <taxon>Actinomycetes</taxon>
        <taxon>Mycobacteriales</taxon>
        <taxon>Nocardiaceae</taxon>
        <taxon>Nocardia</taxon>
    </lineage>
</organism>
<reference evidence="2 3" key="1">
    <citation type="submission" date="2018-07" db="EMBL/GenBank/DDBJ databases">
        <title>Genomic Encyclopedia of Type Strains, Phase IV (KMG-IV): sequencing the most valuable type-strain genomes for metagenomic binning, comparative biology and taxonomic classification.</title>
        <authorList>
            <person name="Goeker M."/>
        </authorList>
    </citation>
    <scope>NUCLEOTIDE SEQUENCE [LARGE SCALE GENOMIC DNA]</scope>
    <source>
        <strain evidence="2 3">DSM 44290</strain>
    </source>
</reference>
<keyword evidence="3" id="KW-1185">Reference proteome</keyword>
<dbReference type="InterPro" id="IPR052158">
    <property type="entry name" value="INH-QAR"/>
</dbReference>
<name>A0A370I9M5_9NOCA</name>
<feature type="domain" description="DJ-1/PfpI" evidence="1">
    <location>
        <begin position="14"/>
        <end position="171"/>
    </location>
</feature>
<evidence type="ECO:0000259" key="1">
    <source>
        <dbReference type="Pfam" id="PF01965"/>
    </source>
</evidence>
<dbReference type="STRING" id="1210086.GCA_001613105_04379"/>
<evidence type="ECO:0000313" key="2">
    <source>
        <dbReference type="EMBL" id="RDI67398.1"/>
    </source>
</evidence>
<protein>
    <submittedName>
        <fullName evidence="2">Transcriptional regulator GlxA family with amidase domain</fullName>
    </submittedName>
</protein>
<sequence>MNNPVAPRQDPVNIAILVAPGWMPLDVLGAQTAFALLPGVEFHFVGKTLDDVPAFPPLPAHATTTFGNCPQDLDALLVGAVGHETFDDPETLDFLADRADSTRFLGGICTGALLLGAAGLLDGYRATTNHHAHHLLPLVGAIPEQANVVRDRNRLTAGPISGSIELGLHLVRDLFDEETARTQEYVLEYAPEAVYGVGHPRVADPAYGERVETHYAPLLAAMESLGETVARRFTERAV</sequence>
<dbReference type="AlphaFoldDB" id="A0A370I9M5"/>
<dbReference type="InterPro" id="IPR002818">
    <property type="entry name" value="DJ-1/PfpI"/>
</dbReference>
<dbReference type="InterPro" id="IPR029062">
    <property type="entry name" value="Class_I_gatase-like"/>
</dbReference>
<evidence type="ECO:0000313" key="3">
    <source>
        <dbReference type="Proteomes" id="UP000254869"/>
    </source>
</evidence>
<dbReference type="Pfam" id="PF01965">
    <property type="entry name" value="DJ-1_PfpI"/>
    <property type="match status" value="1"/>
</dbReference>
<accession>A0A370I9M5</accession>
<comment type="caution">
    <text evidence="2">The sequence shown here is derived from an EMBL/GenBank/DDBJ whole genome shotgun (WGS) entry which is preliminary data.</text>
</comment>
<dbReference type="SUPFAM" id="SSF52317">
    <property type="entry name" value="Class I glutamine amidotransferase-like"/>
    <property type="match status" value="1"/>
</dbReference>
<dbReference type="PANTHER" id="PTHR43130">
    <property type="entry name" value="ARAC-FAMILY TRANSCRIPTIONAL REGULATOR"/>
    <property type="match status" value="1"/>
</dbReference>
<dbReference type="RefSeq" id="WP_068000556.1">
    <property type="nucleotide sequence ID" value="NZ_QQBC01000003.1"/>
</dbReference>
<dbReference type="GO" id="GO:0006355">
    <property type="term" value="P:regulation of DNA-templated transcription"/>
    <property type="evidence" value="ECO:0007669"/>
    <property type="project" value="TreeGrafter"/>
</dbReference>
<dbReference type="EMBL" id="QQBC01000003">
    <property type="protein sequence ID" value="RDI67398.1"/>
    <property type="molecule type" value="Genomic_DNA"/>
</dbReference>